<dbReference type="AlphaFoldDB" id="Q097A1"/>
<dbReference type="EMBL" id="AAMD01000026">
    <property type="protein sequence ID" value="EAU67822.1"/>
    <property type="molecule type" value="Genomic_DNA"/>
</dbReference>
<evidence type="ECO:0000313" key="2">
    <source>
        <dbReference type="Proteomes" id="UP000032702"/>
    </source>
</evidence>
<protein>
    <submittedName>
        <fullName evidence="1">Uncharacterized protein</fullName>
    </submittedName>
</protein>
<comment type="caution">
    <text evidence="1">The sequence shown here is derived from an EMBL/GenBank/DDBJ whole genome shotgun (WGS) entry which is preliminary data.</text>
</comment>
<organism evidence="1 2">
    <name type="scientific">Stigmatella aurantiaca (strain DW4/3-1)</name>
    <dbReference type="NCBI Taxonomy" id="378806"/>
    <lineage>
        <taxon>Bacteria</taxon>
        <taxon>Pseudomonadati</taxon>
        <taxon>Myxococcota</taxon>
        <taxon>Myxococcia</taxon>
        <taxon>Myxococcales</taxon>
        <taxon>Cystobacterineae</taxon>
        <taxon>Archangiaceae</taxon>
        <taxon>Stigmatella</taxon>
    </lineage>
</organism>
<accession>Q097A1</accession>
<proteinExistence type="predicted"/>
<reference evidence="1 2" key="1">
    <citation type="submission" date="2006-04" db="EMBL/GenBank/DDBJ databases">
        <authorList>
            <person name="Nierman W.C."/>
        </authorList>
    </citation>
    <scope>NUCLEOTIDE SEQUENCE [LARGE SCALE GENOMIC DNA]</scope>
    <source>
        <strain evidence="1 2">DW4/3-1</strain>
    </source>
</reference>
<sequence>MGLRGPCSREPLMAIAIRIQFKTPGRDDLHIPVAAQGAYHTVWLPASERLSLKWVPLFENGPTLDVKEMVEVMDELQKLRAMLAGDSKNAWLLERIEFILDELSEVDWDEVSEIFVG</sequence>
<name>Q097A1_STIAD</name>
<dbReference type="Proteomes" id="UP000032702">
    <property type="component" value="Unassembled WGS sequence"/>
</dbReference>
<gene>
    <name evidence="1" type="ORF">STIAU_3109</name>
</gene>
<evidence type="ECO:0000313" key="1">
    <source>
        <dbReference type="EMBL" id="EAU67822.1"/>
    </source>
</evidence>